<feature type="domain" description="Beta-lactamase-related" evidence="1">
    <location>
        <begin position="41"/>
        <end position="373"/>
    </location>
</feature>
<dbReference type="Proteomes" id="UP000570474">
    <property type="component" value="Unassembled WGS sequence"/>
</dbReference>
<dbReference type="RefSeq" id="WP_168872394.1">
    <property type="nucleotide sequence ID" value="NZ_JABAIA010000002.1"/>
</dbReference>
<dbReference type="PROSITE" id="PS51257">
    <property type="entry name" value="PROKAR_LIPOPROTEIN"/>
    <property type="match status" value="1"/>
</dbReference>
<dbReference type="SUPFAM" id="SSF56601">
    <property type="entry name" value="beta-lactamase/transpeptidase-like"/>
    <property type="match status" value="1"/>
</dbReference>
<dbReference type="InterPro" id="IPR001466">
    <property type="entry name" value="Beta-lactam-related"/>
</dbReference>
<dbReference type="Gene3D" id="3.40.710.10">
    <property type="entry name" value="DD-peptidase/beta-lactamase superfamily"/>
    <property type="match status" value="1"/>
</dbReference>
<dbReference type="EMBL" id="JABAIA010000002">
    <property type="protein sequence ID" value="NLR66469.1"/>
    <property type="molecule type" value="Genomic_DNA"/>
</dbReference>
<dbReference type="AlphaFoldDB" id="A0A847RHE4"/>
<comment type="caution">
    <text evidence="2">The sequence shown here is derived from an EMBL/GenBank/DDBJ whole genome shotgun (WGS) entry which is preliminary data.</text>
</comment>
<evidence type="ECO:0000313" key="2">
    <source>
        <dbReference type="EMBL" id="NLR66469.1"/>
    </source>
</evidence>
<dbReference type="InterPro" id="IPR050491">
    <property type="entry name" value="AmpC-like"/>
</dbReference>
<keyword evidence="2" id="KW-0378">Hydrolase</keyword>
<dbReference type="InterPro" id="IPR012338">
    <property type="entry name" value="Beta-lactam/transpept-like"/>
</dbReference>
<evidence type="ECO:0000313" key="3">
    <source>
        <dbReference type="Proteomes" id="UP000570474"/>
    </source>
</evidence>
<reference evidence="2 3" key="1">
    <citation type="submission" date="2020-04" db="EMBL/GenBank/DDBJ databases">
        <authorList>
            <person name="Yin C."/>
        </authorList>
    </citation>
    <scope>NUCLEOTIDE SEQUENCE [LARGE SCALE GENOMIC DNA]</scope>
    <source>
        <strain evidence="2 3">Ae27</strain>
    </source>
</reference>
<dbReference type="PANTHER" id="PTHR46825">
    <property type="entry name" value="D-ALANYL-D-ALANINE-CARBOXYPEPTIDASE/ENDOPEPTIDASE AMPH"/>
    <property type="match status" value="1"/>
</dbReference>
<keyword evidence="3" id="KW-1185">Reference proteome</keyword>
<dbReference type="Pfam" id="PF00144">
    <property type="entry name" value="Beta-lactamase"/>
    <property type="match status" value="1"/>
</dbReference>
<name>A0A847RHE4_9BACT</name>
<sequence length="382" mass="42462">MRNYCLGLGLLLAVCACKKKDKDDATPSVPFKTEKVEKQIAVITEQKKIPGIAVALVGPDGIVWSKIAGMANIEKKEAITAKTVFKVGSLAKPFIGLSIMRLVENGKLNLDADVNDYLPFKLQNPFNPTKKITLRLLMSHTSGIIDAVYRDMLLSDFLVPGKDHPMALSEYVQSMLDPSGKFYNTRSFIDDRAKPVFGYSNLGAALAAYIVELTVKESFDTWSYRQFIAPLGTTALVWHLRDYATQPFALPYDADQQTHGDYSMVDYCTGGLHASLNDLSTFARMLVNYGAKDGKQIIAAGTLEAMGKVQFPEAESVYGLFWQHRKVGNQDIYGHGGDVYGSHAQLYVNYATKRAVVMMINGDFKDDDDGDWNKLRDMMFEL</sequence>
<dbReference type="GO" id="GO:0016787">
    <property type="term" value="F:hydrolase activity"/>
    <property type="evidence" value="ECO:0007669"/>
    <property type="project" value="UniProtKB-KW"/>
</dbReference>
<protein>
    <submittedName>
        <fullName evidence="2">Serine hydrolase</fullName>
    </submittedName>
</protein>
<dbReference type="PANTHER" id="PTHR46825:SF9">
    <property type="entry name" value="BETA-LACTAMASE-RELATED DOMAIN-CONTAINING PROTEIN"/>
    <property type="match status" value="1"/>
</dbReference>
<proteinExistence type="predicted"/>
<evidence type="ECO:0000259" key="1">
    <source>
        <dbReference type="Pfam" id="PF00144"/>
    </source>
</evidence>
<gene>
    <name evidence="2" type="ORF">HGH92_19325</name>
</gene>
<accession>A0A847RHE4</accession>
<organism evidence="2 3">
    <name type="scientific">Chitinophaga varians</name>
    <dbReference type="NCBI Taxonomy" id="2202339"/>
    <lineage>
        <taxon>Bacteria</taxon>
        <taxon>Pseudomonadati</taxon>
        <taxon>Bacteroidota</taxon>
        <taxon>Chitinophagia</taxon>
        <taxon>Chitinophagales</taxon>
        <taxon>Chitinophagaceae</taxon>
        <taxon>Chitinophaga</taxon>
    </lineage>
</organism>